<keyword evidence="6" id="KW-0046">Antibiotic resistance</keyword>
<name>A0A099I1M2_CLOIN</name>
<keyword evidence="2" id="KW-1003">Cell membrane</keyword>
<accession>A0A099I1M2</accession>
<dbReference type="AlphaFoldDB" id="A0A099I1M2"/>
<dbReference type="PANTHER" id="PTHR37693:SF1">
    <property type="entry name" value="INTEGRAL MEMBRANE PROTEIN"/>
    <property type="match status" value="1"/>
</dbReference>
<dbReference type="Pfam" id="PF03706">
    <property type="entry name" value="LPG_synthase_TM"/>
    <property type="match status" value="1"/>
</dbReference>
<evidence type="ECO:0000256" key="1">
    <source>
        <dbReference type="ARBA" id="ARBA00004651"/>
    </source>
</evidence>
<feature type="chain" id="PRO_5039025904" description="Phosphatidylglycerol lysyltransferase" evidence="7">
    <location>
        <begin position="23"/>
        <end position="351"/>
    </location>
</feature>
<keyword evidence="5 6" id="KW-0472">Membrane</keyword>
<dbReference type="Proteomes" id="UP000030008">
    <property type="component" value="Unassembled WGS sequence"/>
</dbReference>
<comment type="catalytic activity">
    <reaction evidence="6">
        <text>L-lysyl-tRNA(Lys) + a 1,2-diacyl-sn-glycero-3-phospho-(1'-sn-glycerol) = a 1,2-diacyl-sn-glycero-3-phospho-1'-(3'-O-L-lysyl)-sn-glycerol + tRNA(Lys)</text>
        <dbReference type="Rhea" id="RHEA:10668"/>
        <dbReference type="Rhea" id="RHEA-COMP:9696"/>
        <dbReference type="Rhea" id="RHEA-COMP:9697"/>
        <dbReference type="ChEBI" id="CHEBI:64716"/>
        <dbReference type="ChEBI" id="CHEBI:75792"/>
        <dbReference type="ChEBI" id="CHEBI:78442"/>
        <dbReference type="ChEBI" id="CHEBI:78529"/>
        <dbReference type="EC" id="2.3.2.3"/>
    </reaction>
</comment>
<comment type="function">
    <text evidence="6">Catalyzes the transfer of a lysyl group from L-lysyl-tRNA(Lys) to membrane-bound phosphatidylglycerol (PG), which produces lysylphosphatidylglycerol (LPG), a major component of the bacterial membrane with a positive net charge. LPG synthesis contributes to bacterial virulence as it is involved in the resistance mechanism against cationic antimicrobial peptides (CAMP) produces by the host's immune system (defensins, cathelicidins) and by the competing microorganisms.</text>
</comment>
<dbReference type="GO" id="GO:0050071">
    <property type="term" value="F:phosphatidylglycerol lysyltransferase activity"/>
    <property type="evidence" value="ECO:0007669"/>
    <property type="project" value="UniProtKB-EC"/>
</dbReference>
<feature type="transmembrane region" description="Helical" evidence="6">
    <location>
        <begin position="44"/>
        <end position="68"/>
    </location>
</feature>
<dbReference type="EMBL" id="JQIF01000095">
    <property type="protein sequence ID" value="KGJ51859.1"/>
    <property type="molecule type" value="Genomic_DNA"/>
</dbReference>
<keyword evidence="7" id="KW-0732">Signal</keyword>
<evidence type="ECO:0000256" key="7">
    <source>
        <dbReference type="SAM" id="SignalP"/>
    </source>
</evidence>
<dbReference type="GO" id="GO:0046677">
    <property type="term" value="P:response to antibiotic"/>
    <property type="evidence" value="ECO:0007669"/>
    <property type="project" value="UniProtKB-KW"/>
</dbReference>
<dbReference type="InterPro" id="IPR022791">
    <property type="entry name" value="L-PG_synthase/AglD"/>
</dbReference>
<comment type="subcellular location">
    <subcellularLocation>
        <location evidence="1 6">Cell membrane</location>
        <topology evidence="1 6">Multi-pass membrane protein</topology>
    </subcellularLocation>
</comment>
<dbReference type="EC" id="2.3.2.3" evidence="6"/>
<dbReference type="PANTHER" id="PTHR37693">
    <property type="entry name" value="PHOSPHATIDYLGLYCEROL LYSYLTRANSFERASE"/>
    <property type="match status" value="1"/>
</dbReference>
<dbReference type="GO" id="GO:0005886">
    <property type="term" value="C:plasma membrane"/>
    <property type="evidence" value="ECO:0007669"/>
    <property type="project" value="UniProtKB-SubCell"/>
</dbReference>
<gene>
    <name evidence="6" type="primary">mprF</name>
    <name evidence="8" type="ORF">CIAN88_18205</name>
</gene>
<keyword evidence="6" id="KW-0443">Lipid metabolism</keyword>
<evidence type="ECO:0000256" key="5">
    <source>
        <dbReference type="ARBA" id="ARBA00023136"/>
    </source>
</evidence>
<evidence type="ECO:0000256" key="3">
    <source>
        <dbReference type="ARBA" id="ARBA00022692"/>
    </source>
</evidence>
<keyword evidence="4 6" id="KW-1133">Transmembrane helix</keyword>
<sequence>MQTTWKKRILQILLLLSLTAFAVWFALKDDCAEVLYNISHISWYWIVLIAVLGTAYYLLQGIVLYRIAKPYKTDIRIWDGIHNAYIAAFFNGVTPLGGGQVAQTYAFRKLDMQYSDIASVLWKDFFLYQSTVLFYVSILLLTRFSYAMEHFQIYFFLVLLGFAINASVILILWTMARFPKLYVKISRGIVNVGFRFHIVKNKAYTLEKWQGQILYFNEEIKKLKEDRRMIVEAVLLNFLRMTIFYAIPYVAALALQVPLSLSDLINVLLMSACIHMLNALTPLPGDTGWTESAFILIFAVLFGRTEASSVMILWRVATYHIQLIAGGIIFLYVKSADTKRQRQLPTAKSLP</sequence>
<comment type="caution">
    <text evidence="8">The sequence shown here is derived from an EMBL/GenBank/DDBJ whole genome shotgun (WGS) entry which is preliminary data.</text>
</comment>
<keyword evidence="3 6" id="KW-0812">Transmembrane</keyword>
<protein>
    <recommendedName>
        <fullName evidence="6">Phosphatidylglycerol lysyltransferase</fullName>
        <ecNumber evidence="6">2.3.2.3</ecNumber>
    </recommendedName>
    <alternativeName>
        <fullName evidence="6">Lysylphosphatidylglycerol synthase</fullName>
    </alternativeName>
</protein>
<evidence type="ECO:0000313" key="8">
    <source>
        <dbReference type="EMBL" id="KGJ51859.1"/>
    </source>
</evidence>
<reference evidence="8 9" key="1">
    <citation type="submission" date="2014-08" db="EMBL/GenBank/DDBJ databases">
        <title>Clostridium innocuum, an unnegligible vancomycin-resistant pathogen causing extra-intestinal infections.</title>
        <authorList>
            <person name="Feng Y."/>
            <person name="Chiu C.-H."/>
        </authorList>
    </citation>
    <scope>NUCLEOTIDE SEQUENCE [LARGE SCALE GENOMIC DNA]</scope>
    <source>
        <strain evidence="8 9">AN88</strain>
    </source>
</reference>
<evidence type="ECO:0000256" key="2">
    <source>
        <dbReference type="ARBA" id="ARBA00022475"/>
    </source>
</evidence>
<evidence type="ECO:0000256" key="4">
    <source>
        <dbReference type="ARBA" id="ARBA00022989"/>
    </source>
</evidence>
<dbReference type="GO" id="GO:0006629">
    <property type="term" value="P:lipid metabolic process"/>
    <property type="evidence" value="ECO:0007669"/>
    <property type="project" value="UniProtKB-KW"/>
</dbReference>
<feature type="transmembrane region" description="Helical" evidence="6">
    <location>
        <begin position="311"/>
        <end position="333"/>
    </location>
</feature>
<proteinExistence type="inferred from homology"/>
<feature type="transmembrane region" description="Helical" evidence="6">
    <location>
        <begin position="153"/>
        <end position="176"/>
    </location>
</feature>
<feature type="signal peptide" evidence="7">
    <location>
        <begin position="1"/>
        <end position="22"/>
    </location>
</feature>
<feature type="transmembrane region" description="Helical" evidence="6">
    <location>
        <begin position="125"/>
        <end position="147"/>
    </location>
</feature>
<comment type="similarity">
    <text evidence="6">Belongs to the LPG synthase family.</text>
</comment>
<keyword evidence="6" id="KW-0808">Transferase</keyword>
<dbReference type="RefSeq" id="WP_044907234.1">
    <property type="nucleotide sequence ID" value="NZ_JQIF01000095.1"/>
</dbReference>
<dbReference type="NCBIfam" id="TIGR00374">
    <property type="entry name" value="flippase-like domain"/>
    <property type="match status" value="1"/>
</dbReference>
<feature type="transmembrane region" description="Helical" evidence="6">
    <location>
        <begin position="230"/>
        <end position="252"/>
    </location>
</feature>
<organism evidence="8 9">
    <name type="scientific">Clostridium innocuum</name>
    <dbReference type="NCBI Taxonomy" id="1522"/>
    <lineage>
        <taxon>Bacteria</taxon>
        <taxon>Bacillati</taxon>
        <taxon>Bacillota</taxon>
        <taxon>Clostridia</taxon>
        <taxon>Eubacteriales</taxon>
        <taxon>Clostridiaceae</taxon>
        <taxon>Clostridium</taxon>
    </lineage>
</organism>
<evidence type="ECO:0000313" key="9">
    <source>
        <dbReference type="Proteomes" id="UP000030008"/>
    </source>
</evidence>
<evidence type="ECO:0000256" key="6">
    <source>
        <dbReference type="RuleBase" id="RU363042"/>
    </source>
</evidence>